<protein>
    <submittedName>
        <fullName evidence="1">Uncharacterized protein</fullName>
    </submittedName>
</protein>
<accession>A0A4Y3ITC1</accession>
<comment type="caution">
    <text evidence="1">The sequence shown here is derived from an EMBL/GenBank/DDBJ whole genome shotgun (WGS) entry which is preliminary data.</text>
</comment>
<organism evidence="1 2">
    <name type="scientific">Vibrio comitans NBRC 102076</name>
    <dbReference type="NCBI Taxonomy" id="1219078"/>
    <lineage>
        <taxon>Bacteria</taxon>
        <taxon>Pseudomonadati</taxon>
        <taxon>Pseudomonadota</taxon>
        <taxon>Gammaproteobacteria</taxon>
        <taxon>Vibrionales</taxon>
        <taxon>Vibrionaceae</taxon>
        <taxon>Vibrio</taxon>
    </lineage>
</organism>
<evidence type="ECO:0000313" key="1">
    <source>
        <dbReference type="EMBL" id="GEA62546.1"/>
    </source>
</evidence>
<dbReference type="OrthoDB" id="5879378at2"/>
<dbReference type="EMBL" id="BJLH01000022">
    <property type="protein sequence ID" value="GEA62546.1"/>
    <property type="molecule type" value="Genomic_DNA"/>
</dbReference>
<evidence type="ECO:0000313" key="2">
    <source>
        <dbReference type="Proteomes" id="UP000318242"/>
    </source>
</evidence>
<dbReference type="RefSeq" id="WP_141273404.1">
    <property type="nucleotide sequence ID" value="NZ_BJLH01000022.1"/>
</dbReference>
<gene>
    <name evidence="1" type="ORF">VCO01S_37390</name>
</gene>
<proteinExistence type="predicted"/>
<keyword evidence="2" id="KW-1185">Reference proteome</keyword>
<dbReference type="Proteomes" id="UP000318242">
    <property type="component" value="Unassembled WGS sequence"/>
</dbReference>
<reference evidence="1 2" key="1">
    <citation type="submission" date="2019-06" db="EMBL/GenBank/DDBJ databases">
        <title>Whole genome shotgun sequence of Vibrio comitans NBRC 102076.</title>
        <authorList>
            <person name="Hosoyama A."/>
            <person name="Uohara A."/>
            <person name="Ohji S."/>
            <person name="Ichikawa N."/>
        </authorList>
    </citation>
    <scope>NUCLEOTIDE SEQUENCE [LARGE SCALE GENOMIC DNA]</scope>
    <source>
        <strain evidence="1 2">NBRC 102076</strain>
    </source>
</reference>
<name>A0A4Y3ITC1_9VIBR</name>
<sequence>MNSNTVRQIHAVMRHYKKPGIAYRQKQVKRLIEIFDDVFKHEKNLGEQLERVGRKHLIGYWRRTEHESQTVRKEKYRVLVYFVEQANLSIKVPLPKPTGGVRTEIA</sequence>
<dbReference type="AlphaFoldDB" id="A0A4Y3ITC1"/>